<accession>A0ABS8URK1</accession>
<evidence type="ECO:0000313" key="1">
    <source>
        <dbReference type="EMBL" id="MCD9561105.1"/>
    </source>
</evidence>
<proteinExistence type="predicted"/>
<protein>
    <submittedName>
        <fullName evidence="1">Uncharacterized protein</fullName>
    </submittedName>
</protein>
<evidence type="ECO:0000313" key="2">
    <source>
        <dbReference type="Proteomes" id="UP000823775"/>
    </source>
</evidence>
<dbReference type="EMBL" id="JACEIK010002427">
    <property type="protein sequence ID" value="MCD9561105.1"/>
    <property type="molecule type" value="Genomic_DNA"/>
</dbReference>
<organism evidence="1 2">
    <name type="scientific">Datura stramonium</name>
    <name type="common">Jimsonweed</name>
    <name type="synonym">Common thornapple</name>
    <dbReference type="NCBI Taxonomy" id="4076"/>
    <lineage>
        <taxon>Eukaryota</taxon>
        <taxon>Viridiplantae</taxon>
        <taxon>Streptophyta</taxon>
        <taxon>Embryophyta</taxon>
        <taxon>Tracheophyta</taxon>
        <taxon>Spermatophyta</taxon>
        <taxon>Magnoliopsida</taxon>
        <taxon>eudicotyledons</taxon>
        <taxon>Gunneridae</taxon>
        <taxon>Pentapetalae</taxon>
        <taxon>asterids</taxon>
        <taxon>lamiids</taxon>
        <taxon>Solanales</taxon>
        <taxon>Solanaceae</taxon>
        <taxon>Solanoideae</taxon>
        <taxon>Datureae</taxon>
        <taxon>Datura</taxon>
    </lineage>
</organism>
<reference evidence="1 2" key="1">
    <citation type="journal article" date="2021" name="BMC Genomics">
        <title>Datura genome reveals duplications of psychoactive alkaloid biosynthetic genes and high mutation rate following tissue culture.</title>
        <authorList>
            <person name="Rajewski A."/>
            <person name="Carter-House D."/>
            <person name="Stajich J."/>
            <person name="Litt A."/>
        </authorList>
    </citation>
    <scope>NUCLEOTIDE SEQUENCE [LARGE SCALE GENOMIC DNA]</scope>
    <source>
        <strain evidence="1">AR-01</strain>
    </source>
</reference>
<keyword evidence="2" id="KW-1185">Reference proteome</keyword>
<gene>
    <name evidence="1" type="ORF">HAX54_020066</name>
</gene>
<sequence>MGQHGAIYDSRFLVSVQTYVRVVTPNFFDYRGDSLLIPRPALEFSRLLFLNSYGYCGPSLKIIVSRLAKSNTLTRIVRSSILTHSWFLHRDLCKSLAIINASFILCRRKSYDIFKRSPRNILPSCIVQYRPTTTCLGQWTLARLDETKPCLQVLEALEKIPQVA</sequence>
<name>A0ABS8URK1_DATST</name>
<dbReference type="Proteomes" id="UP000823775">
    <property type="component" value="Unassembled WGS sequence"/>
</dbReference>
<comment type="caution">
    <text evidence="1">The sequence shown here is derived from an EMBL/GenBank/DDBJ whole genome shotgun (WGS) entry which is preliminary data.</text>
</comment>